<proteinExistence type="inferred from homology"/>
<dbReference type="PANTHER" id="PTHR32054:SF4">
    <property type="entry name" value="OS07G0677900 PROTEIN"/>
    <property type="match status" value="1"/>
</dbReference>
<dbReference type="GeneID" id="101491209"/>
<comment type="similarity">
    <text evidence="1">Belongs to the WEB family.</text>
</comment>
<dbReference type="Pfam" id="PF05701">
    <property type="entry name" value="WEMBL"/>
    <property type="match status" value="2"/>
</dbReference>
<evidence type="ECO:0000313" key="7">
    <source>
        <dbReference type="RefSeq" id="XP_012569038.1"/>
    </source>
</evidence>
<dbReference type="AlphaFoldDB" id="A0A1S3E0R7"/>
<name>A0A1S3E0R7_CICAR</name>
<evidence type="ECO:0000256" key="2">
    <source>
        <dbReference type="ARBA" id="ARBA00023054"/>
    </source>
</evidence>
<keyword evidence="2 3" id="KW-0175">Coiled coil</keyword>
<protein>
    <submittedName>
        <fullName evidence="7">WEB family protein At2g38370-like isoform X1</fullName>
    </submittedName>
</protein>
<keyword evidence="5" id="KW-0472">Membrane</keyword>
<organism evidence="6 7">
    <name type="scientific">Cicer arietinum</name>
    <name type="common">Chickpea</name>
    <name type="synonym">Garbanzo</name>
    <dbReference type="NCBI Taxonomy" id="3827"/>
    <lineage>
        <taxon>Eukaryota</taxon>
        <taxon>Viridiplantae</taxon>
        <taxon>Streptophyta</taxon>
        <taxon>Embryophyta</taxon>
        <taxon>Tracheophyta</taxon>
        <taxon>Spermatophyta</taxon>
        <taxon>Magnoliopsida</taxon>
        <taxon>eudicotyledons</taxon>
        <taxon>Gunneridae</taxon>
        <taxon>Pentapetalae</taxon>
        <taxon>rosids</taxon>
        <taxon>fabids</taxon>
        <taxon>Fabales</taxon>
        <taxon>Fabaceae</taxon>
        <taxon>Papilionoideae</taxon>
        <taxon>50 kb inversion clade</taxon>
        <taxon>NPAAA clade</taxon>
        <taxon>Hologalegina</taxon>
        <taxon>IRL clade</taxon>
        <taxon>Cicereae</taxon>
        <taxon>Cicer</taxon>
    </lineage>
</organism>
<evidence type="ECO:0000256" key="1">
    <source>
        <dbReference type="ARBA" id="ARBA00005485"/>
    </source>
</evidence>
<dbReference type="PANTHER" id="PTHR32054">
    <property type="entry name" value="HEAVY CHAIN, PUTATIVE, EXPRESSED-RELATED-RELATED"/>
    <property type="match status" value="1"/>
</dbReference>
<feature type="region of interest" description="Disordered" evidence="4">
    <location>
        <begin position="455"/>
        <end position="475"/>
    </location>
</feature>
<dbReference type="GO" id="GO:0009903">
    <property type="term" value="P:chloroplast avoidance movement"/>
    <property type="evidence" value="ECO:0007669"/>
    <property type="project" value="TreeGrafter"/>
</dbReference>
<keyword evidence="5" id="KW-0812">Transmembrane</keyword>
<dbReference type="RefSeq" id="XP_012569038.1">
    <property type="nucleotide sequence ID" value="XM_012713584.2"/>
</dbReference>
<dbReference type="InterPro" id="IPR008545">
    <property type="entry name" value="Web"/>
</dbReference>
<feature type="coiled-coil region" evidence="3">
    <location>
        <begin position="217"/>
        <end position="304"/>
    </location>
</feature>
<feature type="transmembrane region" description="Helical" evidence="5">
    <location>
        <begin position="12"/>
        <end position="31"/>
    </location>
</feature>
<dbReference type="GO" id="GO:0005829">
    <property type="term" value="C:cytosol"/>
    <property type="evidence" value="ECO:0007669"/>
    <property type="project" value="TreeGrafter"/>
</dbReference>
<accession>A0A1S3E0R7</accession>
<reference evidence="7" key="2">
    <citation type="submission" date="2025-08" db="UniProtKB">
        <authorList>
            <consortium name="RefSeq"/>
        </authorList>
    </citation>
    <scope>IDENTIFICATION</scope>
    <source>
        <tissue evidence="7">Etiolated seedlings</tissue>
    </source>
</reference>
<keyword evidence="6" id="KW-1185">Reference proteome</keyword>
<feature type="compositionally biased region" description="Polar residues" evidence="4">
    <location>
        <begin position="461"/>
        <end position="473"/>
    </location>
</feature>
<dbReference type="GO" id="GO:0009904">
    <property type="term" value="P:chloroplast accumulation movement"/>
    <property type="evidence" value="ECO:0007669"/>
    <property type="project" value="TreeGrafter"/>
</dbReference>
<reference evidence="6" key="1">
    <citation type="journal article" date="2013" name="Nat. Biotechnol.">
        <title>Draft genome sequence of chickpea (Cicer arietinum) provides a resource for trait improvement.</title>
        <authorList>
            <person name="Varshney R.K."/>
            <person name="Song C."/>
            <person name="Saxena R.K."/>
            <person name="Azam S."/>
            <person name="Yu S."/>
            <person name="Sharpe A.G."/>
            <person name="Cannon S."/>
            <person name="Baek J."/>
            <person name="Rosen B.D."/>
            <person name="Tar'an B."/>
            <person name="Millan T."/>
            <person name="Zhang X."/>
            <person name="Ramsay L.D."/>
            <person name="Iwata A."/>
            <person name="Wang Y."/>
            <person name="Nelson W."/>
            <person name="Farmer A.D."/>
            <person name="Gaur P.M."/>
            <person name="Soderlund C."/>
            <person name="Penmetsa R.V."/>
            <person name="Xu C."/>
            <person name="Bharti A.K."/>
            <person name="He W."/>
            <person name="Winter P."/>
            <person name="Zhao S."/>
            <person name="Hane J.K."/>
            <person name="Carrasquilla-Garcia N."/>
            <person name="Condie J.A."/>
            <person name="Upadhyaya H.D."/>
            <person name="Luo M.C."/>
            <person name="Thudi M."/>
            <person name="Gowda C.L."/>
            <person name="Singh N.P."/>
            <person name="Lichtenzveig J."/>
            <person name="Gali K.K."/>
            <person name="Rubio J."/>
            <person name="Nadarajan N."/>
            <person name="Dolezel J."/>
            <person name="Bansal K.C."/>
            <person name="Xu X."/>
            <person name="Edwards D."/>
            <person name="Zhang G."/>
            <person name="Kahl G."/>
            <person name="Gil J."/>
            <person name="Singh K.B."/>
            <person name="Datta S.K."/>
            <person name="Jackson S.A."/>
            <person name="Wang J."/>
            <person name="Cook D.R."/>
        </authorList>
    </citation>
    <scope>NUCLEOTIDE SEQUENCE [LARGE SCALE GENOMIC DNA]</scope>
    <source>
        <strain evidence="6">cv. CDC Frontier</strain>
    </source>
</reference>
<feature type="region of interest" description="Disordered" evidence="4">
    <location>
        <begin position="41"/>
        <end position="60"/>
    </location>
</feature>
<dbReference type="OrthoDB" id="649232at2759"/>
<evidence type="ECO:0000256" key="3">
    <source>
        <dbReference type="SAM" id="Coils"/>
    </source>
</evidence>
<evidence type="ECO:0000256" key="5">
    <source>
        <dbReference type="SAM" id="Phobius"/>
    </source>
</evidence>
<feature type="coiled-coil region" evidence="3">
    <location>
        <begin position="107"/>
        <end position="171"/>
    </location>
</feature>
<gene>
    <name evidence="7" type="primary">LOC101491209</name>
</gene>
<evidence type="ECO:0000256" key="4">
    <source>
        <dbReference type="SAM" id="MobiDB-lite"/>
    </source>
</evidence>
<keyword evidence="5" id="KW-1133">Transmembrane helix</keyword>
<dbReference type="STRING" id="3827.A0A1S3E0R7"/>
<evidence type="ECO:0000313" key="6">
    <source>
        <dbReference type="Proteomes" id="UP000087171"/>
    </source>
</evidence>
<sequence length="594" mass="68095">MYYLHTTNYSFILLLFLLSLSLYFCVVLEVMNMEPDLIKTTTNRAEPGSSKKNNDHFRTEVDTSAPFESVKEAVNRFGGVGYWKPLYNNLPSPTSHSKQHHIEELDGEKLEEQARVLEKELILKERETLDVLKELEKTKRLVEDLKSKLQKEESEANLNNQRLIVEEKEVKENQSTKYEVYQPMKECSIPSHLSSPDLILMELKQAKLNLTKTTHDIADVRATVDSLNKKLEKERISLEKTRERLTQNCSKMSSLEEELNKTRLRLQVAKGVASGDPSDVTVELERLSSEAEHFRKRRESAKLEVLKKMSEIELTTAMIRTAELRLVAARRTKEAARTAEAATIAEIDALSKSINEGSQQECMQKRITLSLEEYTTLTQKARDAEEQSKKRVADAMLEVDEANSLQTNILKRVDEATEEAKTCKKALEEALERVEAADRGKLEVEEALRKWRSDSHKRRSLTNNSTKFKNSGPSEHRRDFRLLDVNGLNLVNDEAKPVLMPTLSIGQILSRKLLMPEVFEGGMMHGERISVKRKVSLGQMLGKHNDVQLVDDQIEKENGQKQFSAKRKKFGFARFSLLLSKQHKKKSKQMLNLR</sequence>
<feature type="coiled-coil region" evidence="3">
    <location>
        <begin position="413"/>
        <end position="447"/>
    </location>
</feature>
<dbReference type="Proteomes" id="UP000087171">
    <property type="component" value="Chromosome Ca3"/>
</dbReference>